<dbReference type="PROSITE" id="PS50090">
    <property type="entry name" value="MYB_LIKE"/>
    <property type="match status" value="1"/>
</dbReference>
<evidence type="ECO:0000256" key="2">
    <source>
        <dbReference type="ARBA" id="ARBA00022771"/>
    </source>
</evidence>
<dbReference type="PANTHER" id="PTHR12374:SF81">
    <property type="entry name" value="TRANSCRIPTIONAL ADAPTER ADA2B"/>
    <property type="match status" value="1"/>
</dbReference>
<dbReference type="InterPro" id="IPR041983">
    <property type="entry name" value="ADA2-like_ZZ"/>
</dbReference>
<dbReference type="SUPFAM" id="SSF57850">
    <property type="entry name" value="RING/U-box"/>
    <property type="match status" value="1"/>
</dbReference>
<keyword evidence="6" id="KW-1133">Transmembrane helix</keyword>
<evidence type="ECO:0000256" key="4">
    <source>
        <dbReference type="PROSITE-ProRule" id="PRU00228"/>
    </source>
</evidence>
<evidence type="ECO:0000256" key="5">
    <source>
        <dbReference type="SAM" id="MobiDB-lite"/>
    </source>
</evidence>
<feature type="domain" description="SANT" evidence="9">
    <location>
        <begin position="138"/>
        <end position="189"/>
    </location>
</feature>
<proteinExistence type="predicted"/>
<evidence type="ECO:0000313" key="11">
    <source>
        <dbReference type="Proteomes" id="UP000827721"/>
    </source>
</evidence>
<evidence type="ECO:0008006" key="12">
    <source>
        <dbReference type="Google" id="ProtNLM"/>
    </source>
</evidence>
<keyword evidence="1" id="KW-0479">Metal-binding</keyword>
<dbReference type="CDD" id="cd00167">
    <property type="entry name" value="SANT"/>
    <property type="match status" value="2"/>
</dbReference>
<keyword evidence="2 4" id="KW-0863">Zinc-finger</keyword>
<dbReference type="Proteomes" id="UP000827721">
    <property type="component" value="Unassembled WGS sequence"/>
</dbReference>
<evidence type="ECO:0000256" key="3">
    <source>
        <dbReference type="ARBA" id="ARBA00022833"/>
    </source>
</evidence>
<dbReference type="SMART" id="SM00717">
    <property type="entry name" value="SANT"/>
    <property type="match status" value="2"/>
</dbReference>
<feature type="domain" description="SANT" evidence="9">
    <location>
        <begin position="364"/>
        <end position="406"/>
    </location>
</feature>
<dbReference type="InterPro" id="IPR036388">
    <property type="entry name" value="WH-like_DNA-bd_sf"/>
</dbReference>
<dbReference type="Gene3D" id="1.10.10.10">
    <property type="entry name" value="Winged helix-like DNA-binding domain superfamily/Winged helix DNA-binding domain"/>
    <property type="match status" value="1"/>
</dbReference>
<dbReference type="InterPro" id="IPR000433">
    <property type="entry name" value="Znf_ZZ"/>
</dbReference>
<gene>
    <name evidence="10" type="ORF">JRO89_XSUnG0027300</name>
</gene>
<dbReference type="PROSITE" id="PS50135">
    <property type="entry name" value="ZF_ZZ_2"/>
    <property type="match status" value="1"/>
</dbReference>
<evidence type="ECO:0000259" key="8">
    <source>
        <dbReference type="PROSITE" id="PS50135"/>
    </source>
</evidence>
<organism evidence="10 11">
    <name type="scientific">Xanthoceras sorbifolium</name>
    <dbReference type="NCBI Taxonomy" id="99658"/>
    <lineage>
        <taxon>Eukaryota</taxon>
        <taxon>Viridiplantae</taxon>
        <taxon>Streptophyta</taxon>
        <taxon>Embryophyta</taxon>
        <taxon>Tracheophyta</taxon>
        <taxon>Spermatophyta</taxon>
        <taxon>Magnoliopsida</taxon>
        <taxon>eudicotyledons</taxon>
        <taxon>Gunneridae</taxon>
        <taxon>Pentapetalae</taxon>
        <taxon>rosids</taxon>
        <taxon>malvids</taxon>
        <taxon>Sapindales</taxon>
        <taxon>Sapindaceae</taxon>
        <taxon>Xanthoceroideae</taxon>
        <taxon>Xanthoceras</taxon>
    </lineage>
</organism>
<dbReference type="Pfam" id="PF25299">
    <property type="entry name" value="ZZ_ADA2"/>
    <property type="match status" value="1"/>
</dbReference>
<dbReference type="InterPro" id="IPR001005">
    <property type="entry name" value="SANT/Myb"/>
</dbReference>
<keyword evidence="11" id="KW-1185">Reference proteome</keyword>
<feature type="compositionally biased region" description="Polar residues" evidence="5">
    <location>
        <begin position="7"/>
        <end position="17"/>
    </location>
</feature>
<feature type="transmembrane region" description="Helical" evidence="6">
    <location>
        <begin position="45"/>
        <end position="66"/>
    </location>
</feature>
<evidence type="ECO:0000256" key="1">
    <source>
        <dbReference type="ARBA" id="ARBA00022723"/>
    </source>
</evidence>
<dbReference type="Pfam" id="PF00249">
    <property type="entry name" value="Myb_DNA-binding"/>
    <property type="match status" value="2"/>
</dbReference>
<dbReference type="Pfam" id="PF22941">
    <property type="entry name" value="TADA2A-like_3rd"/>
    <property type="match status" value="1"/>
</dbReference>
<feature type="region of interest" description="Disordered" evidence="5">
    <location>
        <begin position="1"/>
        <end position="27"/>
    </location>
</feature>
<dbReference type="PROSITE" id="PS51293">
    <property type="entry name" value="SANT"/>
    <property type="match status" value="2"/>
</dbReference>
<accession>A0ABQ8H068</accession>
<feature type="region of interest" description="Disordered" evidence="5">
    <location>
        <begin position="464"/>
        <end position="492"/>
    </location>
</feature>
<dbReference type="InterPro" id="IPR017884">
    <property type="entry name" value="SANT_dom"/>
</dbReference>
<feature type="domain" description="ZZ-type" evidence="8">
    <location>
        <begin position="80"/>
        <end position="136"/>
    </location>
</feature>
<keyword evidence="6" id="KW-0812">Transmembrane</keyword>
<dbReference type="SUPFAM" id="SSF46689">
    <property type="entry name" value="Homeodomain-like"/>
    <property type="match status" value="3"/>
</dbReference>
<dbReference type="Gene3D" id="1.10.10.60">
    <property type="entry name" value="Homeodomain-like"/>
    <property type="match status" value="2"/>
</dbReference>
<dbReference type="PANTHER" id="PTHR12374">
    <property type="entry name" value="TRANSCRIPTIONAL ADAPTOR 2 ADA2 -RELATED"/>
    <property type="match status" value="1"/>
</dbReference>
<dbReference type="CDD" id="cd02335">
    <property type="entry name" value="ZZ_ADA2"/>
    <property type="match status" value="1"/>
</dbReference>
<dbReference type="InterPro" id="IPR009057">
    <property type="entry name" value="Homeodomain-like_sf"/>
</dbReference>
<protein>
    <recommendedName>
        <fullName evidence="12">Transcriptional adapter</fullName>
    </recommendedName>
</protein>
<evidence type="ECO:0000313" key="10">
    <source>
        <dbReference type="EMBL" id="KAH7530044.1"/>
    </source>
</evidence>
<comment type="caution">
    <text evidence="10">The sequence shown here is derived from an EMBL/GenBank/DDBJ whole genome shotgun (WGS) entry which is preliminary data.</text>
</comment>
<dbReference type="Gene3D" id="3.30.60.90">
    <property type="match status" value="1"/>
</dbReference>
<sequence length="704" mass="80108">MGRSRGNLHSNDEVLTQRSSRRKKKKNVSSENAESSFAGIFYYHYLFNWFCIHLYIAFAFFFSVLLKSLLPGQETSEVKRALYHCNYCNKDITGKIRIKCAVCPDFDLCVECFTVGAELYPHKCNHPYRVMNDLSFPLLCPDWSADEEILLLEGIDMYGFYWEEVAKHVGTKTKEVCVDHYTKVYLDSPVFPLPDMSHAVEKSREELSASAKCPHPDDKQGEIIATPPNMPCSNVNNNETSIMVSSAGHNGALEMTQTSFPETTTSTAAPAMTQTSSFPAMTVSTTTPAMTQTSSFPVMPTSTVTSTETVKEQAKGKGLYTTAIIATRTSPGKSVSSVRYVLILTCVRSASLWEPSCASLVLYEEILLLEGIDMYGFHWEEVVKHVGTKTKEQCIDHYTNVYLKSPVFPLPDMSHVAGKDRKDLLAEDKKGASMFAGLSLKEKSTFSPSTYLFIFWHADPQQQRSSKGKKKVSSKAEGPSLAERSGYNSKRHEFDQEYDNDAEQMLAEIEFKDTDTADERELKLRMIRIYTKRVEERKRRKDFVIERNLLNPNPFEKDLSTEERALCRQYDAFMRFHSKKDHEELLRTVISEHRTLKRIQQLKEARAAGCRTSAEADRYLELKRRREAEEASRKAKESAQEKRLCAELRLPPPFYLKMQEVISRGVFSGKVTKKADAHRFFKIDPTIVDKVYDMLVKKGLAPPP</sequence>
<keyword evidence="3" id="KW-0862">Zinc</keyword>
<dbReference type="SMART" id="SM00291">
    <property type="entry name" value="ZnF_ZZ"/>
    <property type="match status" value="1"/>
</dbReference>
<evidence type="ECO:0000259" key="9">
    <source>
        <dbReference type="PROSITE" id="PS51293"/>
    </source>
</evidence>
<evidence type="ECO:0000259" key="7">
    <source>
        <dbReference type="PROSITE" id="PS50090"/>
    </source>
</evidence>
<evidence type="ECO:0000256" key="6">
    <source>
        <dbReference type="SAM" id="Phobius"/>
    </source>
</evidence>
<dbReference type="EMBL" id="JAFEMO010000047">
    <property type="protein sequence ID" value="KAH7530044.1"/>
    <property type="molecule type" value="Genomic_DNA"/>
</dbReference>
<dbReference type="InterPro" id="IPR043145">
    <property type="entry name" value="Znf_ZZ_sf"/>
</dbReference>
<dbReference type="InterPro" id="IPR055141">
    <property type="entry name" value="TADA2A_B-like_dom"/>
</dbReference>
<dbReference type="PROSITE" id="PS01357">
    <property type="entry name" value="ZF_ZZ_1"/>
    <property type="match status" value="1"/>
</dbReference>
<feature type="domain" description="Myb-like" evidence="7">
    <location>
        <begin position="143"/>
        <end position="185"/>
    </location>
</feature>
<keyword evidence="6" id="KW-0472">Membrane</keyword>
<name>A0ABQ8H068_9ROSI</name>
<reference evidence="10 11" key="1">
    <citation type="submission" date="2021-02" db="EMBL/GenBank/DDBJ databases">
        <title>Plant Genome Project.</title>
        <authorList>
            <person name="Zhang R.-G."/>
        </authorList>
    </citation>
    <scope>NUCLEOTIDE SEQUENCE [LARGE SCALE GENOMIC DNA]</scope>
    <source>
        <tissue evidence="10">Leaves</tissue>
    </source>
</reference>